<reference evidence="4 5" key="1">
    <citation type="submission" date="2015-02" db="EMBL/GenBank/DDBJ databases">
        <title>Draft genome sequences of ten Microbacterium spp. with emphasis on heavy metal contaminated environments.</title>
        <authorList>
            <person name="Corretto E."/>
        </authorList>
    </citation>
    <scope>NUCLEOTIDE SEQUENCE [LARGE SCALE GENOMIC DNA]</scope>
    <source>
        <strain evidence="4 5">DSM 18659</strain>
    </source>
</reference>
<dbReference type="InterPro" id="IPR016181">
    <property type="entry name" value="Acyl_CoA_acyltransferase"/>
</dbReference>
<name>A0A0F0LZE6_9MICO</name>
<dbReference type="AlphaFoldDB" id="A0A0F0LZE6"/>
<dbReference type="Proteomes" id="UP000033451">
    <property type="component" value="Unassembled WGS sequence"/>
</dbReference>
<evidence type="ECO:0000313" key="5">
    <source>
        <dbReference type="Proteomes" id="UP000033451"/>
    </source>
</evidence>
<dbReference type="CDD" id="cd04301">
    <property type="entry name" value="NAT_SF"/>
    <property type="match status" value="1"/>
</dbReference>
<comment type="caution">
    <text evidence="4">The sequence shown here is derived from an EMBL/GenBank/DDBJ whole genome shotgun (WGS) entry which is preliminary data.</text>
</comment>
<dbReference type="EMBL" id="JYIY01000061">
    <property type="protein sequence ID" value="KJL38576.1"/>
    <property type="molecule type" value="Genomic_DNA"/>
</dbReference>
<organism evidence="4 5">
    <name type="scientific">Microbacterium ginsengisoli</name>
    <dbReference type="NCBI Taxonomy" id="400772"/>
    <lineage>
        <taxon>Bacteria</taxon>
        <taxon>Bacillati</taxon>
        <taxon>Actinomycetota</taxon>
        <taxon>Actinomycetes</taxon>
        <taxon>Micrococcales</taxon>
        <taxon>Microbacteriaceae</taxon>
        <taxon>Microbacterium</taxon>
    </lineage>
</organism>
<keyword evidence="2 4" id="KW-0012">Acyltransferase</keyword>
<dbReference type="PANTHER" id="PTHR43072">
    <property type="entry name" value="N-ACETYLTRANSFERASE"/>
    <property type="match status" value="1"/>
</dbReference>
<feature type="domain" description="N-acetyltransferase" evidence="3">
    <location>
        <begin position="2"/>
        <end position="160"/>
    </location>
</feature>
<proteinExistence type="predicted"/>
<gene>
    <name evidence="4" type="primary">yncA_1</name>
    <name evidence="4" type="ORF">RR49_00663</name>
</gene>
<evidence type="ECO:0000256" key="1">
    <source>
        <dbReference type="ARBA" id="ARBA00022679"/>
    </source>
</evidence>
<dbReference type="STRING" id="400772.RR49_00663"/>
<protein>
    <submittedName>
        <fullName evidence="4">N-acyltransferase YncA</fullName>
        <ecNumber evidence="4">2.3.1.-</ecNumber>
    </submittedName>
</protein>
<keyword evidence="5" id="KW-1185">Reference proteome</keyword>
<dbReference type="Gene3D" id="3.40.630.30">
    <property type="match status" value="1"/>
</dbReference>
<dbReference type="SUPFAM" id="SSF55729">
    <property type="entry name" value="Acyl-CoA N-acyltransferases (Nat)"/>
    <property type="match status" value="1"/>
</dbReference>
<dbReference type="Pfam" id="PF00583">
    <property type="entry name" value="Acetyltransf_1"/>
    <property type="match status" value="1"/>
</dbReference>
<evidence type="ECO:0000313" key="4">
    <source>
        <dbReference type="EMBL" id="KJL38576.1"/>
    </source>
</evidence>
<dbReference type="EC" id="2.3.1.-" evidence="4"/>
<dbReference type="PANTHER" id="PTHR43072:SF23">
    <property type="entry name" value="UPF0039 PROTEIN C11D3.02C"/>
    <property type="match status" value="1"/>
</dbReference>
<dbReference type="PATRIC" id="fig|400772.4.peg.696"/>
<sequence>MTEIRPLVAADWPAVEQIFAAGIAGGDATFETATPDWATFDRGRLAAPRLVATLDDEVVGWVAASAVSARPVYRGVIEHSIYVSPAHRGRGIGRTLLARFLDATDAAGYWTVQSAIFPENAASLRLHESAGFRVVGRRERIARSTLGPRAGTWRDTLLIERRSAIAGTGADS</sequence>
<keyword evidence="1 4" id="KW-0808">Transferase</keyword>
<accession>A0A0F0LZE6</accession>
<evidence type="ECO:0000259" key="3">
    <source>
        <dbReference type="PROSITE" id="PS51186"/>
    </source>
</evidence>
<dbReference type="PROSITE" id="PS51186">
    <property type="entry name" value="GNAT"/>
    <property type="match status" value="1"/>
</dbReference>
<dbReference type="InterPro" id="IPR000182">
    <property type="entry name" value="GNAT_dom"/>
</dbReference>
<dbReference type="GO" id="GO:0016747">
    <property type="term" value="F:acyltransferase activity, transferring groups other than amino-acyl groups"/>
    <property type="evidence" value="ECO:0007669"/>
    <property type="project" value="InterPro"/>
</dbReference>
<evidence type="ECO:0000256" key="2">
    <source>
        <dbReference type="ARBA" id="ARBA00023315"/>
    </source>
</evidence>